<evidence type="ECO:0000256" key="1">
    <source>
        <dbReference type="SAM" id="Coils"/>
    </source>
</evidence>
<proteinExistence type="predicted"/>
<sequence length="433" mass="49347">MELLKLSKFKLQLKALISEVKQLKEREASANDQVRVLTQKQKLREEEFSTTLMEFQAELSSSNEIRQKLEKKVNCLERENDMLEAKLKELKETINSLLQSKESFVQAYEDSYGEMKRAVEERERKIAILSEKVKAHSLLFDTIEKEANCIMQVVHNAECAIKEKEEIVVGLKRKVDEVSTWEKLFFEKINNLENKLRDDEDELKRKDNIILGLEAQLDAVNFTEDFQPKVDEISMNFLCSLCFIFSHWDYKISRMSHLDKQNLQKALSAKELVIHNLVIEKQALHREVGILGFVMKKIQDAVSRMDEQDKKAFSSMLDEPGECITIEGNGVNSFRHVQANEDISHHDTSKRAPVENSASPEHQNCSAMKSFKDSNIDSCVSEEAAHLPTQSASSQPQLAANAVEISITEGKDEFTEPRDTVDSESSGTQAGNS</sequence>
<keyword evidence="4" id="KW-1185">Reference proteome</keyword>
<evidence type="ECO:0000313" key="4">
    <source>
        <dbReference type="Proteomes" id="UP001630127"/>
    </source>
</evidence>
<comment type="caution">
    <text evidence="3">The sequence shown here is derived from an EMBL/GenBank/DDBJ whole genome shotgun (WGS) entry which is preliminary data.</text>
</comment>
<dbReference type="EMBL" id="JBJUIK010000015">
    <property type="protein sequence ID" value="KAL3501295.1"/>
    <property type="molecule type" value="Genomic_DNA"/>
</dbReference>
<name>A0ABD2Y654_9GENT</name>
<feature type="region of interest" description="Disordered" evidence="2">
    <location>
        <begin position="382"/>
        <end position="433"/>
    </location>
</feature>
<dbReference type="SUPFAM" id="SSF57997">
    <property type="entry name" value="Tropomyosin"/>
    <property type="match status" value="1"/>
</dbReference>
<evidence type="ECO:0000313" key="3">
    <source>
        <dbReference type="EMBL" id="KAL3501295.1"/>
    </source>
</evidence>
<dbReference type="Proteomes" id="UP001630127">
    <property type="component" value="Unassembled WGS sequence"/>
</dbReference>
<feature type="compositionally biased region" description="Basic and acidic residues" evidence="2">
    <location>
        <begin position="343"/>
        <end position="353"/>
    </location>
</feature>
<feature type="compositionally biased region" description="Basic and acidic residues" evidence="2">
    <location>
        <begin position="409"/>
        <end position="421"/>
    </location>
</feature>
<feature type="compositionally biased region" description="Polar residues" evidence="2">
    <location>
        <begin position="423"/>
        <end position="433"/>
    </location>
</feature>
<dbReference type="AlphaFoldDB" id="A0ABD2Y654"/>
<feature type="region of interest" description="Disordered" evidence="2">
    <location>
        <begin position="343"/>
        <end position="364"/>
    </location>
</feature>
<feature type="coiled-coil region" evidence="1">
    <location>
        <begin position="6"/>
        <end position="209"/>
    </location>
</feature>
<feature type="compositionally biased region" description="Polar residues" evidence="2">
    <location>
        <begin position="388"/>
        <end position="398"/>
    </location>
</feature>
<organism evidence="3 4">
    <name type="scientific">Cinchona calisaya</name>
    <dbReference type="NCBI Taxonomy" id="153742"/>
    <lineage>
        <taxon>Eukaryota</taxon>
        <taxon>Viridiplantae</taxon>
        <taxon>Streptophyta</taxon>
        <taxon>Embryophyta</taxon>
        <taxon>Tracheophyta</taxon>
        <taxon>Spermatophyta</taxon>
        <taxon>Magnoliopsida</taxon>
        <taxon>eudicotyledons</taxon>
        <taxon>Gunneridae</taxon>
        <taxon>Pentapetalae</taxon>
        <taxon>asterids</taxon>
        <taxon>lamiids</taxon>
        <taxon>Gentianales</taxon>
        <taxon>Rubiaceae</taxon>
        <taxon>Cinchonoideae</taxon>
        <taxon>Cinchoneae</taxon>
        <taxon>Cinchona</taxon>
    </lineage>
</organism>
<evidence type="ECO:0000256" key="2">
    <source>
        <dbReference type="SAM" id="MobiDB-lite"/>
    </source>
</evidence>
<accession>A0ABD2Y654</accession>
<keyword evidence="1" id="KW-0175">Coiled coil</keyword>
<protein>
    <submittedName>
        <fullName evidence="3">Uncharacterized protein</fullName>
    </submittedName>
</protein>
<reference evidence="3 4" key="1">
    <citation type="submission" date="2024-11" db="EMBL/GenBank/DDBJ databases">
        <title>A near-complete genome assembly of Cinchona calisaya.</title>
        <authorList>
            <person name="Lian D.C."/>
            <person name="Zhao X.W."/>
            <person name="Wei L."/>
        </authorList>
    </citation>
    <scope>NUCLEOTIDE SEQUENCE [LARGE SCALE GENOMIC DNA]</scope>
    <source>
        <tissue evidence="3">Nenye</tissue>
    </source>
</reference>
<gene>
    <name evidence="3" type="ORF">ACH5RR_035744</name>
</gene>